<dbReference type="Pfam" id="PF01535">
    <property type="entry name" value="PPR"/>
    <property type="match status" value="3"/>
</dbReference>
<dbReference type="FunFam" id="1.25.40.10:FF:000396">
    <property type="entry name" value="Pentatricopeptide repeat-containing protein At2g36730"/>
    <property type="match status" value="1"/>
</dbReference>
<dbReference type="NCBIfam" id="TIGR00756">
    <property type="entry name" value="PPR"/>
    <property type="match status" value="5"/>
</dbReference>
<sequence>MPAAVTLLSHNYFHNSPAPIIVSQNQFDAPETNRNPYAVTKPRFSKPTQLRRTQSRTSQTLIEPKNLKLTRALPAFVDSGSMENALSLFEEMNHWDSYTWNIIIKDLVDNGLFKQAINFFHRMEFEGARPDKFTYPFVIKACAGVLSLKGGEKVHAKLVKVGLDLDVYNCNSLISMYMKVGCVELGQNVFREMAVRDLVSWNSLLSGYQQVGDGLSSLVSLREMVLVGIRPDRFSFISGLGACSIEGCRRSGKEIHCQVIRGGFEMDLMVETSLIDMYGKCGSVDYAEREFNRIVHKNIVAWNAMIAAYVSNACFHESFSCVKEMQEVFKLRPDAITMINLLPSCAQMGAVLVGKSIHASAIRKGILPHLVLETALVDMYGRCGKLKLAEHVFVQINGKNLASWNAMLAAYVQNGQYTEALELFQNIWYESLQPDAITIASVLPAYADLTSLSEGRQIHAFIIKLGLNSNTIVSNSITYLYAKCGDLHTARRCFDGMLFKDVVSWNTIIMAYAIHGFGRISIALFREMIENGIEPNKSTFVSLLSSCSISGLVDEGWEYFNSMKRDYGIDPGIEHFGCMLDLIGRTKNLDLAKNFIEEMPFVPTARIWGSLLAASRKTNDIALAEVAAKHALSLEHDNTGCYILLSNMYAQAGRWEDVEHVKCHMMRQGVAKTTGCSEVESDYKIHRFIDQDRSNAQMNMIYDVLDSILKMTGEGKDDYARSITKLRPKDLTRKRPNSPENHSVRLAISFGLISTEVGRPVLVRKNIRICEDCHNVAKKISKFTKREIVVGDSKQYHHFQDGCCSCRDYW</sequence>
<dbReference type="InterPro" id="IPR046848">
    <property type="entry name" value="E_motif"/>
</dbReference>
<feature type="domain" description="DYW" evidence="4">
    <location>
        <begin position="741"/>
        <end position="810"/>
    </location>
</feature>
<feature type="repeat" description="PPR" evidence="3">
    <location>
        <begin position="501"/>
        <end position="535"/>
    </location>
</feature>
<gene>
    <name evidence="5" type="ORF">TCM_006564</name>
</gene>
<dbReference type="Pfam" id="PF13812">
    <property type="entry name" value="PPR_3"/>
    <property type="match status" value="1"/>
</dbReference>
<dbReference type="AlphaFoldDB" id="A0A061E5N2"/>
<dbReference type="InterPro" id="IPR032867">
    <property type="entry name" value="DYW_dom"/>
</dbReference>
<keyword evidence="2" id="KW-0677">Repeat</keyword>
<dbReference type="SUPFAM" id="SSF48452">
    <property type="entry name" value="TPR-like"/>
    <property type="match status" value="1"/>
</dbReference>
<comment type="similarity">
    <text evidence="1">Belongs to the PPR family. PCMP-H subfamily.</text>
</comment>
<feature type="repeat" description="PPR" evidence="3">
    <location>
        <begin position="400"/>
        <end position="434"/>
    </location>
</feature>
<feature type="repeat" description="PPR" evidence="3">
    <location>
        <begin position="536"/>
        <end position="566"/>
    </location>
</feature>
<dbReference type="PANTHER" id="PTHR47926:SF452">
    <property type="entry name" value="PENTATRICOPEPTIDE REPEAT-CONTAINING PROTEIN"/>
    <property type="match status" value="1"/>
</dbReference>
<evidence type="ECO:0000259" key="4">
    <source>
        <dbReference type="Pfam" id="PF14432"/>
    </source>
</evidence>
<accession>A0A061E5N2</accession>
<dbReference type="FunFam" id="1.25.40.10:FF:000344">
    <property type="entry name" value="Pentatricopeptide repeat-containing protein"/>
    <property type="match status" value="1"/>
</dbReference>
<evidence type="ECO:0000313" key="6">
    <source>
        <dbReference type="Proteomes" id="UP000026915"/>
    </source>
</evidence>
<dbReference type="InterPro" id="IPR046960">
    <property type="entry name" value="PPR_At4g14850-like_plant"/>
</dbReference>
<dbReference type="GO" id="GO:0009451">
    <property type="term" value="P:RNA modification"/>
    <property type="evidence" value="ECO:0000318"/>
    <property type="project" value="GO_Central"/>
</dbReference>
<dbReference type="InterPro" id="IPR002885">
    <property type="entry name" value="PPR_rpt"/>
</dbReference>
<feature type="repeat" description="PPR" evidence="3">
    <location>
        <begin position="197"/>
        <end position="231"/>
    </location>
</feature>
<evidence type="ECO:0000256" key="1">
    <source>
        <dbReference type="ARBA" id="ARBA00006643"/>
    </source>
</evidence>
<dbReference type="HOGENOM" id="CLU_002706_15_1_1"/>
<dbReference type="FunCoup" id="A0A061E5N2">
    <property type="interactions" value="67"/>
</dbReference>
<protein>
    <submittedName>
        <fullName evidence="5">Tetratricopeptide repeat (TPR)-like superfamily protein, putative</fullName>
    </submittedName>
</protein>
<evidence type="ECO:0000256" key="2">
    <source>
        <dbReference type="ARBA" id="ARBA00022737"/>
    </source>
</evidence>
<evidence type="ECO:0000313" key="5">
    <source>
        <dbReference type="EMBL" id="EOX97578.1"/>
    </source>
</evidence>
<dbReference type="Gene3D" id="1.25.40.10">
    <property type="entry name" value="Tetratricopeptide repeat domain"/>
    <property type="match status" value="6"/>
</dbReference>
<dbReference type="Proteomes" id="UP000026915">
    <property type="component" value="Chromosome 2"/>
</dbReference>
<dbReference type="GO" id="GO:0099402">
    <property type="term" value="P:plant organ development"/>
    <property type="evidence" value="ECO:0007669"/>
    <property type="project" value="UniProtKB-ARBA"/>
</dbReference>
<dbReference type="Gramene" id="EOX97578">
    <property type="protein sequence ID" value="EOX97578"/>
    <property type="gene ID" value="TCM_006564"/>
</dbReference>
<dbReference type="EMBL" id="CM001880">
    <property type="protein sequence ID" value="EOX97578.1"/>
    <property type="molecule type" value="Genomic_DNA"/>
</dbReference>
<feature type="repeat" description="PPR" evidence="3">
    <location>
        <begin position="96"/>
        <end position="130"/>
    </location>
</feature>
<dbReference type="FunFam" id="1.25.40.10:FF:000436">
    <property type="entry name" value="Pentatricopeptide repeat-containing protein At5g39350 family"/>
    <property type="match status" value="1"/>
</dbReference>
<dbReference type="eggNOG" id="KOG4197">
    <property type="taxonomic scope" value="Eukaryota"/>
</dbReference>
<organism evidence="5 6">
    <name type="scientific">Theobroma cacao</name>
    <name type="common">Cacao</name>
    <name type="synonym">Cocoa</name>
    <dbReference type="NCBI Taxonomy" id="3641"/>
    <lineage>
        <taxon>Eukaryota</taxon>
        <taxon>Viridiplantae</taxon>
        <taxon>Streptophyta</taxon>
        <taxon>Embryophyta</taxon>
        <taxon>Tracheophyta</taxon>
        <taxon>Spermatophyta</taxon>
        <taxon>Magnoliopsida</taxon>
        <taxon>eudicotyledons</taxon>
        <taxon>Gunneridae</taxon>
        <taxon>Pentapetalae</taxon>
        <taxon>rosids</taxon>
        <taxon>malvids</taxon>
        <taxon>Malvales</taxon>
        <taxon>Malvaceae</taxon>
        <taxon>Byttnerioideae</taxon>
        <taxon>Theobroma</taxon>
    </lineage>
</organism>
<dbReference type="InParanoid" id="A0A061E5N2"/>
<dbReference type="Pfam" id="PF20431">
    <property type="entry name" value="E_motif"/>
    <property type="match status" value="1"/>
</dbReference>
<dbReference type="PROSITE" id="PS51375">
    <property type="entry name" value="PPR"/>
    <property type="match status" value="5"/>
</dbReference>
<dbReference type="Pfam" id="PF13041">
    <property type="entry name" value="PPR_2"/>
    <property type="match status" value="2"/>
</dbReference>
<dbReference type="PANTHER" id="PTHR47926">
    <property type="entry name" value="PENTATRICOPEPTIDE REPEAT-CONTAINING PROTEIN"/>
    <property type="match status" value="1"/>
</dbReference>
<dbReference type="GO" id="GO:0008270">
    <property type="term" value="F:zinc ion binding"/>
    <property type="evidence" value="ECO:0007669"/>
    <property type="project" value="InterPro"/>
</dbReference>
<dbReference type="Pfam" id="PF14432">
    <property type="entry name" value="DYW_deaminase"/>
    <property type="match status" value="1"/>
</dbReference>
<evidence type="ECO:0000256" key="3">
    <source>
        <dbReference type="PROSITE-ProRule" id="PRU00708"/>
    </source>
</evidence>
<dbReference type="GO" id="GO:0003723">
    <property type="term" value="F:RNA binding"/>
    <property type="evidence" value="ECO:0007669"/>
    <property type="project" value="InterPro"/>
</dbReference>
<proteinExistence type="inferred from homology"/>
<dbReference type="InterPro" id="IPR011990">
    <property type="entry name" value="TPR-like_helical_dom_sf"/>
</dbReference>
<keyword evidence="6" id="KW-1185">Reference proteome</keyword>
<reference evidence="5 6" key="1">
    <citation type="journal article" date="2013" name="Genome Biol.">
        <title>The genome sequence of the most widely cultivated cacao type and its use to identify candidate genes regulating pod color.</title>
        <authorList>
            <person name="Motamayor J.C."/>
            <person name="Mockaitis K."/>
            <person name="Schmutz J."/>
            <person name="Haiminen N."/>
            <person name="Iii D.L."/>
            <person name="Cornejo O."/>
            <person name="Findley S.D."/>
            <person name="Zheng P."/>
            <person name="Utro F."/>
            <person name="Royaert S."/>
            <person name="Saski C."/>
            <person name="Jenkins J."/>
            <person name="Podicheti R."/>
            <person name="Zhao M."/>
            <person name="Scheffler B.E."/>
            <person name="Stack J.C."/>
            <person name="Feltus F.A."/>
            <person name="Mustiga G.M."/>
            <person name="Amores F."/>
            <person name="Phillips W."/>
            <person name="Marelli J.P."/>
            <person name="May G.D."/>
            <person name="Shapiro H."/>
            <person name="Ma J."/>
            <person name="Bustamante C.D."/>
            <person name="Schnell R.J."/>
            <person name="Main D."/>
            <person name="Gilbert D."/>
            <person name="Parida L."/>
            <person name="Kuhn D.N."/>
        </authorList>
    </citation>
    <scope>NUCLEOTIDE SEQUENCE [LARGE SCALE GENOMIC DNA]</scope>
    <source>
        <strain evidence="6">cv. Matina 1-6</strain>
    </source>
</reference>
<name>A0A061E5N2_THECC</name>
<dbReference type="FunFam" id="1.25.40.10:FF:000158">
    <property type="entry name" value="pentatricopeptide repeat-containing protein At2g33680"/>
    <property type="match status" value="1"/>
</dbReference>
<dbReference type="OMA" id="FDCFMQM"/>